<name>D4F742_EDWTA</name>
<dbReference type="AlphaFoldDB" id="D4F742"/>
<gene>
    <name evidence="2" type="ORF">EDWATA_02576</name>
</gene>
<evidence type="ECO:0000313" key="3">
    <source>
        <dbReference type="Proteomes" id="UP000003692"/>
    </source>
</evidence>
<proteinExistence type="predicted"/>
<evidence type="ECO:0000256" key="1">
    <source>
        <dbReference type="SAM" id="MobiDB-lite"/>
    </source>
</evidence>
<dbReference type="HOGENOM" id="CLU_2464176_0_0_6"/>
<accession>D4F742</accession>
<reference evidence="2 3" key="1">
    <citation type="submission" date="2010-02" db="EMBL/GenBank/DDBJ databases">
        <authorList>
            <person name="Weinstock G."/>
            <person name="Sodergren E."/>
            <person name="Clifton S."/>
            <person name="Fulton L."/>
            <person name="Fulton B."/>
            <person name="Courtney L."/>
            <person name="Fronick C."/>
            <person name="Harrison M."/>
            <person name="Strong C."/>
            <person name="Farmer C."/>
            <person name="Delahaunty K."/>
            <person name="Markovic C."/>
            <person name="Hall O."/>
            <person name="Minx P."/>
            <person name="Tomlinson C."/>
            <person name="Mitreva M."/>
            <person name="Nelson J."/>
            <person name="Hou S."/>
            <person name="Wollam A."/>
            <person name="Pepin K.H."/>
            <person name="Johnson M."/>
            <person name="Bhonagiri V."/>
            <person name="Zhang X."/>
            <person name="Suruliraj S."/>
            <person name="Warren W."/>
            <person name="Chinwalla A."/>
            <person name="Mardis E.R."/>
            <person name="Wilson R.K."/>
        </authorList>
    </citation>
    <scope>NUCLEOTIDE SEQUENCE [LARGE SCALE GENOMIC DNA]</scope>
    <source>
        <strain evidence="2 3">ATCC 23685</strain>
    </source>
</reference>
<feature type="compositionally biased region" description="Polar residues" evidence="1">
    <location>
        <begin position="79"/>
        <end position="88"/>
    </location>
</feature>
<organism evidence="2 3">
    <name type="scientific">Edwardsiella tarda ATCC 23685</name>
    <dbReference type="NCBI Taxonomy" id="500638"/>
    <lineage>
        <taxon>Bacteria</taxon>
        <taxon>Pseudomonadati</taxon>
        <taxon>Pseudomonadota</taxon>
        <taxon>Gammaproteobacteria</taxon>
        <taxon>Enterobacterales</taxon>
        <taxon>Hafniaceae</taxon>
        <taxon>Edwardsiella</taxon>
    </lineage>
</organism>
<feature type="region of interest" description="Disordered" evidence="1">
    <location>
        <begin position="42"/>
        <end position="88"/>
    </location>
</feature>
<dbReference type="Proteomes" id="UP000003692">
    <property type="component" value="Unassembled WGS sequence"/>
</dbReference>
<sequence>MFFIGLIWRFSFDNNNYLVCDRAEKRRADASEMSRLSGGIRPLALNADRRPGKSCAKGVTAPGRAGAFHPAKKRPREAGSSSIQREGD</sequence>
<protein>
    <submittedName>
        <fullName evidence="2">Uncharacterized protein</fullName>
    </submittedName>
</protein>
<dbReference type="EMBL" id="ADGK01000221">
    <property type="protein sequence ID" value="EFE22415.1"/>
    <property type="molecule type" value="Genomic_DNA"/>
</dbReference>
<comment type="caution">
    <text evidence="2">The sequence shown here is derived from an EMBL/GenBank/DDBJ whole genome shotgun (WGS) entry which is preliminary data.</text>
</comment>
<evidence type="ECO:0000313" key="2">
    <source>
        <dbReference type="EMBL" id="EFE22415.1"/>
    </source>
</evidence>